<sequence length="178" mass="19639">MTGMNPLQCARCATMSPLGTISIGSSTISLERSYKLRDEYSVPRASQTEECNNQRPQAPPCPVTKIHDQNSPKSPGLSIDRPRARAASHLLSSRKIRAGDGIHGLQLSQGGLGTWSSILPFPPREKMSVNHFGFAAPHSLVLVRRAAAAEGFRLGVYQPYIYHLARKETVKELWYQLV</sequence>
<gene>
    <name evidence="2" type="ORF">M501DRAFT_282254</name>
</gene>
<evidence type="ECO:0000313" key="3">
    <source>
        <dbReference type="Proteomes" id="UP000799429"/>
    </source>
</evidence>
<name>A0A9P4S4L5_9PEZI</name>
<organism evidence="2 3">
    <name type="scientific">Patellaria atrata CBS 101060</name>
    <dbReference type="NCBI Taxonomy" id="1346257"/>
    <lineage>
        <taxon>Eukaryota</taxon>
        <taxon>Fungi</taxon>
        <taxon>Dikarya</taxon>
        <taxon>Ascomycota</taxon>
        <taxon>Pezizomycotina</taxon>
        <taxon>Dothideomycetes</taxon>
        <taxon>Dothideomycetes incertae sedis</taxon>
        <taxon>Patellariales</taxon>
        <taxon>Patellariaceae</taxon>
        <taxon>Patellaria</taxon>
    </lineage>
</organism>
<comment type="caution">
    <text evidence="2">The sequence shown here is derived from an EMBL/GenBank/DDBJ whole genome shotgun (WGS) entry which is preliminary data.</text>
</comment>
<feature type="compositionally biased region" description="Polar residues" evidence="1">
    <location>
        <begin position="44"/>
        <end position="56"/>
    </location>
</feature>
<accession>A0A9P4S4L5</accession>
<dbReference type="EMBL" id="MU006105">
    <property type="protein sequence ID" value="KAF2836049.1"/>
    <property type="molecule type" value="Genomic_DNA"/>
</dbReference>
<dbReference type="Proteomes" id="UP000799429">
    <property type="component" value="Unassembled WGS sequence"/>
</dbReference>
<dbReference type="AlphaFoldDB" id="A0A9P4S4L5"/>
<evidence type="ECO:0000256" key="1">
    <source>
        <dbReference type="SAM" id="MobiDB-lite"/>
    </source>
</evidence>
<proteinExistence type="predicted"/>
<keyword evidence="3" id="KW-1185">Reference proteome</keyword>
<feature type="region of interest" description="Disordered" evidence="1">
    <location>
        <begin position="44"/>
        <end position="80"/>
    </location>
</feature>
<reference evidence="2" key="1">
    <citation type="journal article" date="2020" name="Stud. Mycol.">
        <title>101 Dothideomycetes genomes: a test case for predicting lifestyles and emergence of pathogens.</title>
        <authorList>
            <person name="Haridas S."/>
            <person name="Albert R."/>
            <person name="Binder M."/>
            <person name="Bloem J."/>
            <person name="Labutti K."/>
            <person name="Salamov A."/>
            <person name="Andreopoulos B."/>
            <person name="Baker S."/>
            <person name="Barry K."/>
            <person name="Bills G."/>
            <person name="Bluhm B."/>
            <person name="Cannon C."/>
            <person name="Castanera R."/>
            <person name="Culley D."/>
            <person name="Daum C."/>
            <person name="Ezra D."/>
            <person name="Gonzalez J."/>
            <person name="Henrissat B."/>
            <person name="Kuo A."/>
            <person name="Liang C."/>
            <person name="Lipzen A."/>
            <person name="Lutzoni F."/>
            <person name="Magnuson J."/>
            <person name="Mondo S."/>
            <person name="Nolan M."/>
            <person name="Ohm R."/>
            <person name="Pangilinan J."/>
            <person name="Park H.-J."/>
            <person name="Ramirez L."/>
            <person name="Alfaro M."/>
            <person name="Sun H."/>
            <person name="Tritt A."/>
            <person name="Yoshinaga Y."/>
            <person name="Zwiers L.-H."/>
            <person name="Turgeon B."/>
            <person name="Goodwin S."/>
            <person name="Spatafora J."/>
            <person name="Crous P."/>
            <person name="Grigoriev I."/>
        </authorList>
    </citation>
    <scope>NUCLEOTIDE SEQUENCE</scope>
    <source>
        <strain evidence="2">CBS 101060</strain>
    </source>
</reference>
<protein>
    <submittedName>
        <fullName evidence="2">Uncharacterized protein</fullName>
    </submittedName>
</protein>
<evidence type="ECO:0000313" key="2">
    <source>
        <dbReference type="EMBL" id="KAF2836049.1"/>
    </source>
</evidence>